<dbReference type="SUPFAM" id="SSF52540">
    <property type="entry name" value="P-loop containing nucleoside triphosphate hydrolases"/>
    <property type="match status" value="1"/>
</dbReference>
<sequence>MIVLEGTPGAGKTTLLGSIVEHHHHRVIVFPEAQPEAGVNDEFAIATGLLEEDLDRVRWAERLEGFGRLSVLSDRCYIGVLAYRHALWQTGKLDKSHFVRAREYCLKLGLRDRHRRSRVFIFITSPAVSIQRRSRYSAIAEHAVWFDSDFLEAYNSYLEGSHSEFPDDIVYVKNMEPLMDLLLRRANDGEPCGTCGSEPRSTVVPAHDTMVQLYARGLHIRHQDKEVCVDTARQAVDMLGLADDRPSVLHGERE</sequence>
<protein>
    <submittedName>
        <fullName evidence="2">AAA family ATPase</fullName>
    </submittedName>
</protein>
<evidence type="ECO:0000313" key="2">
    <source>
        <dbReference type="EMBL" id="NUW38685.1"/>
    </source>
</evidence>
<organism evidence="2 3">
    <name type="scientific">Nonomuraea rhodomycinica</name>
    <dbReference type="NCBI Taxonomy" id="1712872"/>
    <lineage>
        <taxon>Bacteria</taxon>
        <taxon>Bacillati</taxon>
        <taxon>Actinomycetota</taxon>
        <taxon>Actinomycetes</taxon>
        <taxon>Streptosporangiales</taxon>
        <taxon>Streptosporangiaceae</taxon>
        <taxon>Nonomuraea</taxon>
    </lineage>
</organism>
<name>A0A7Y6II69_9ACTN</name>
<gene>
    <name evidence="2" type="ORF">HT134_00885</name>
</gene>
<accession>A0A7Y6II69</accession>
<dbReference type="Proteomes" id="UP000546126">
    <property type="component" value="Unassembled WGS sequence"/>
</dbReference>
<proteinExistence type="predicted"/>
<evidence type="ECO:0000259" key="1">
    <source>
        <dbReference type="Pfam" id="PF13521"/>
    </source>
</evidence>
<dbReference type="RefSeq" id="WP_175598327.1">
    <property type="nucleotide sequence ID" value="NZ_JABWGO010000001.1"/>
</dbReference>
<reference evidence="2 3" key="1">
    <citation type="submission" date="2020-06" db="EMBL/GenBank/DDBJ databases">
        <authorList>
            <person name="Chanama M."/>
        </authorList>
    </citation>
    <scope>NUCLEOTIDE SEQUENCE [LARGE SCALE GENOMIC DNA]</scope>
    <source>
        <strain evidence="2 3">TBRC6557</strain>
    </source>
</reference>
<dbReference type="InterPro" id="IPR038727">
    <property type="entry name" value="NadR/Ttd14_AAA_dom"/>
</dbReference>
<keyword evidence="3" id="KW-1185">Reference proteome</keyword>
<dbReference type="AlphaFoldDB" id="A0A7Y6II69"/>
<dbReference type="Pfam" id="PF13521">
    <property type="entry name" value="AAA_28"/>
    <property type="match status" value="1"/>
</dbReference>
<dbReference type="EMBL" id="JABWGO010000001">
    <property type="protein sequence ID" value="NUW38685.1"/>
    <property type="molecule type" value="Genomic_DNA"/>
</dbReference>
<evidence type="ECO:0000313" key="3">
    <source>
        <dbReference type="Proteomes" id="UP000546126"/>
    </source>
</evidence>
<dbReference type="Gene3D" id="3.40.50.300">
    <property type="entry name" value="P-loop containing nucleotide triphosphate hydrolases"/>
    <property type="match status" value="1"/>
</dbReference>
<dbReference type="InterPro" id="IPR027417">
    <property type="entry name" value="P-loop_NTPase"/>
</dbReference>
<comment type="caution">
    <text evidence="2">The sequence shown here is derived from an EMBL/GenBank/DDBJ whole genome shotgun (WGS) entry which is preliminary data.</text>
</comment>
<feature type="domain" description="NadR/Ttd14 AAA" evidence="1">
    <location>
        <begin position="2"/>
        <end position="156"/>
    </location>
</feature>